<dbReference type="PROSITE" id="PS51682">
    <property type="entry name" value="SAM_OMT_I"/>
    <property type="match status" value="1"/>
</dbReference>
<dbReference type="Gene3D" id="1.25.40.10">
    <property type="entry name" value="Tetratricopeptide repeat domain"/>
    <property type="match status" value="2"/>
</dbReference>
<dbReference type="PANTHER" id="PTHR43836">
    <property type="entry name" value="CATECHOL O-METHYLTRANSFERASE 1-RELATED"/>
    <property type="match status" value="1"/>
</dbReference>
<dbReference type="Gene3D" id="3.40.50.150">
    <property type="entry name" value="Vaccinia Virus protein VP39"/>
    <property type="match status" value="1"/>
</dbReference>
<dbReference type="PANTHER" id="PTHR43836:SF2">
    <property type="entry name" value="CATECHOL O-METHYLTRANSFERASE 1-RELATED"/>
    <property type="match status" value="1"/>
</dbReference>
<keyword evidence="9" id="KW-1185">Reference proteome</keyword>
<comment type="similarity">
    <text evidence="6">Belongs to the class I-like SAM-binding methyltransferase superfamily. Cation-dependent O-methyltransferase family.</text>
</comment>
<dbReference type="SUPFAM" id="SSF53335">
    <property type="entry name" value="S-adenosyl-L-methionine-dependent methyltransferases"/>
    <property type="match status" value="1"/>
</dbReference>
<dbReference type="SMART" id="SM00513">
    <property type="entry name" value="SAP"/>
    <property type="match status" value="1"/>
</dbReference>
<evidence type="ECO:0000313" key="9">
    <source>
        <dbReference type="Proteomes" id="UP001642484"/>
    </source>
</evidence>
<dbReference type="InterPro" id="IPR011990">
    <property type="entry name" value="TPR-like_helical_dom_sf"/>
</dbReference>
<sequence length="685" mass="75652">MICFGVLHRSALKECIRHGDWKQALTLLFSSRRQRVQPDIVSYNLVLQACRRASQWPCAVELLTHLPLSSVRKDVVTVSTVVSALEETDHWAAALGLLREAHVEAIELNIVAFGAAVSCARRQWRWSSALLQEALDRGLEQSLIAHNNGLAACEDAEQWEHAFALLDTVQRLRLEPSTVLVSSASSAASRHWPKTLELLVQAVQAGLKLDAVAQNTVITAAGRGGRWSLALNALAQAVEAQTVAVRSFRAAIAAVACAGWECCLWLLSSMRRPSPDLECYSEAMFACVQSAGTWEVCLSLLEVMWSRRRGPDLRAYGCVARACGLGHAWPHAVGLLELMDRRQQHDASGSVWNAVAWALQAAGRALPPVPATVSVDLRKEHEVVNFVRRRAQVGDLEGVLAAIETYASGRKWLKVAGGRKASLLQGSLLPGDRIVEFGTYMGYSALLMAQQLRTLGGGGRIQSCDVNALTWPFANELVHWANVQGEVQLRVGSAWDWLASGQLGQMDVLLLDHRGTVYQEDLRSAEPALHRGARVLADNVLLPGAPLFLAQVADGYHVTIHEVSEFMQPELEDWVLACTPSPAAAPHSSVEYSDLRELRQWCREVDAICWASRREEVDWKGFQEQLSPALRCWCARHGVGTLRRSGAFQDPRDWPVRRLREELRKRGQADAGPKSELVKRYIQCA</sequence>
<evidence type="ECO:0000256" key="2">
    <source>
        <dbReference type="ARBA" id="ARBA00022603"/>
    </source>
</evidence>
<dbReference type="InterPro" id="IPR003034">
    <property type="entry name" value="SAP_dom"/>
</dbReference>
<proteinExistence type="inferred from homology"/>
<keyword evidence="5" id="KW-0128">Catecholamine metabolism</keyword>
<reference evidence="8 9" key="1">
    <citation type="submission" date="2024-02" db="EMBL/GenBank/DDBJ databases">
        <authorList>
            <person name="Chen Y."/>
            <person name="Shah S."/>
            <person name="Dougan E. K."/>
            <person name="Thang M."/>
            <person name="Chan C."/>
        </authorList>
    </citation>
    <scope>NUCLEOTIDE SEQUENCE [LARGE SCALE GENOMIC DNA]</scope>
</reference>
<evidence type="ECO:0000313" key="8">
    <source>
        <dbReference type="EMBL" id="CAK9030820.1"/>
    </source>
</evidence>
<organism evidence="8 9">
    <name type="scientific">Durusdinium trenchii</name>
    <dbReference type="NCBI Taxonomy" id="1381693"/>
    <lineage>
        <taxon>Eukaryota</taxon>
        <taxon>Sar</taxon>
        <taxon>Alveolata</taxon>
        <taxon>Dinophyceae</taxon>
        <taxon>Suessiales</taxon>
        <taxon>Symbiodiniaceae</taxon>
        <taxon>Durusdinium</taxon>
    </lineage>
</organism>
<evidence type="ECO:0000256" key="1">
    <source>
        <dbReference type="ARBA" id="ARBA00012880"/>
    </source>
</evidence>
<dbReference type="Proteomes" id="UP001642484">
    <property type="component" value="Unassembled WGS sequence"/>
</dbReference>
<dbReference type="InterPro" id="IPR029063">
    <property type="entry name" value="SAM-dependent_MTases_sf"/>
</dbReference>
<protein>
    <recommendedName>
        <fullName evidence="1">catechol O-methyltransferase</fullName>
        <ecNumber evidence="1">2.1.1.6</ecNumber>
    </recommendedName>
</protein>
<feature type="domain" description="SAP" evidence="7">
    <location>
        <begin position="651"/>
        <end position="685"/>
    </location>
</feature>
<comment type="caution">
    <text evidence="8">The sequence shown here is derived from an EMBL/GenBank/DDBJ whole genome shotgun (WGS) entry which is preliminary data.</text>
</comment>
<evidence type="ECO:0000259" key="7">
    <source>
        <dbReference type="SMART" id="SM00513"/>
    </source>
</evidence>
<keyword evidence="3" id="KW-0808">Transferase</keyword>
<dbReference type="EC" id="2.1.1.6" evidence="1"/>
<dbReference type="EMBL" id="CAXAMN010010113">
    <property type="protein sequence ID" value="CAK9030820.1"/>
    <property type="molecule type" value="Genomic_DNA"/>
</dbReference>
<evidence type="ECO:0000256" key="4">
    <source>
        <dbReference type="ARBA" id="ARBA00022691"/>
    </source>
</evidence>
<name>A0ABP0KVC4_9DINO</name>
<keyword evidence="2" id="KW-0489">Methyltransferase</keyword>
<accession>A0ABP0KVC4</accession>
<evidence type="ECO:0000256" key="6">
    <source>
        <dbReference type="ARBA" id="ARBA00023453"/>
    </source>
</evidence>
<evidence type="ECO:0000256" key="5">
    <source>
        <dbReference type="ARBA" id="ARBA00022939"/>
    </source>
</evidence>
<evidence type="ECO:0000256" key="3">
    <source>
        <dbReference type="ARBA" id="ARBA00022679"/>
    </source>
</evidence>
<dbReference type="InterPro" id="IPR002935">
    <property type="entry name" value="SAM_O-MeTrfase"/>
</dbReference>
<gene>
    <name evidence="8" type="ORF">CCMP2556_LOCUS18033</name>
</gene>
<keyword evidence="4" id="KW-0949">S-adenosyl-L-methionine</keyword>
<dbReference type="Pfam" id="PF13578">
    <property type="entry name" value="Methyltransf_24"/>
    <property type="match status" value="1"/>
</dbReference>